<keyword evidence="2" id="KW-0808">Transferase</keyword>
<dbReference type="SUPFAM" id="SSF53756">
    <property type="entry name" value="UDP-Glycosyltransferase/glycogen phosphorylase"/>
    <property type="match status" value="1"/>
</dbReference>
<evidence type="ECO:0000259" key="3">
    <source>
        <dbReference type="Pfam" id="PF03033"/>
    </source>
</evidence>
<feature type="domain" description="Glycosyltransferase family 28 N-terminal" evidence="3">
    <location>
        <begin position="9"/>
        <end position="111"/>
    </location>
</feature>
<proteinExistence type="predicted"/>
<dbReference type="GO" id="GO:1901137">
    <property type="term" value="P:carbohydrate derivative biosynthetic process"/>
    <property type="evidence" value="ECO:0007669"/>
    <property type="project" value="UniProtKB-ARBA"/>
</dbReference>
<dbReference type="PANTHER" id="PTHR21015:SF22">
    <property type="entry name" value="GLYCOSYLTRANSFERASE"/>
    <property type="match status" value="1"/>
</dbReference>
<keyword evidence="1" id="KW-0328">Glycosyltransferase</keyword>
<evidence type="ECO:0000313" key="5">
    <source>
        <dbReference type="Proteomes" id="UP000320231"/>
    </source>
</evidence>
<organism evidence="4 5">
    <name type="scientific">Vreelandella sulfidaeris</name>
    <dbReference type="NCBI Taxonomy" id="115553"/>
    <lineage>
        <taxon>Bacteria</taxon>
        <taxon>Pseudomonadati</taxon>
        <taxon>Pseudomonadota</taxon>
        <taxon>Gammaproteobacteria</taxon>
        <taxon>Oceanospirillales</taxon>
        <taxon>Halomonadaceae</taxon>
        <taxon>Vreelandella</taxon>
    </lineage>
</organism>
<dbReference type="Gene3D" id="3.40.50.2000">
    <property type="entry name" value="Glycogen Phosphorylase B"/>
    <property type="match status" value="1"/>
</dbReference>
<dbReference type="GO" id="GO:0005975">
    <property type="term" value="P:carbohydrate metabolic process"/>
    <property type="evidence" value="ECO:0007669"/>
    <property type="project" value="InterPro"/>
</dbReference>
<evidence type="ECO:0000256" key="1">
    <source>
        <dbReference type="ARBA" id="ARBA00022676"/>
    </source>
</evidence>
<dbReference type="Proteomes" id="UP000320231">
    <property type="component" value="Chromosome"/>
</dbReference>
<protein>
    <recommendedName>
        <fullName evidence="3">Glycosyltransferase family 28 N-terminal domain-containing protein</fullName>
    </recommendedName>
</protein>
<reference evidence="4 5" key="1">
    <citation type="journal article" date="2019" name="Microbiol. Resour. Announc.">
        <title>Complete Genome Sequence of Halomonas sulfidaeris Strain Esulfide1 Isolated from a Metal Sulfide Rock at a Depth of 2,200 Meters, Obtained Using Nanopore Sequencing.</title>
        <authorList>
            <person name="Saito M."/>
            <person name="Nishigata A."/>
            <person name="Galipon J."/>
            <person name="Arakawa K."/>
        </authorList>
    </citation>
    <scope>NUCLEOTIDE SEQUENCE [LARGE SCALE GENOMIC DNA]</scope>
    <source>
        <strain evidence="4 5">ATCC BAA-803</strain>
    </source>
</reference>
<gene>
    <name evidence="4" type="ORF">HSBAA_24730</name>
</gene>
<dbReference type="InterPro" id="IPR004276">
    <property type="entry name" value="GlycoTrans_28_N"/>
</dbReference>
<dbReference type="Pfam" id="PF03033">
    <property type="entry name" value="Glyco_transf_28"/>
    <property type="match status" value="1"/>
</dbReference>
<dbReference type="EMBL" id="AP019514">
    <property type="protein sequence ID" value="BBI61167.1"/>
    <property type="molecule type" value="Genomic_DNA"/>
</dbReference>
<evidence type="ECO:0000256" key="2">
    <source>
        <dbReference type="ARBA" id="ARBA00022679"/>
    </source>
</evidence>
<dbReference type="PANTHER" id="PTHR21015">
    <property type="entry name" value="UDP-N-ACETYLGLUCOSAMINE--N-ACETYLMURAMYL-(PENTAPEPTIDE) PYROPHOSPHORYL-UNDECAPRENOL N-ACETYLGLUCOSAMINE TRANSFERASE 1"/>
    <property type="match status" value="1"/>
</dbReference>
<dbReference type="CDD" id="cd03785">
    <property type="entry name" value="GT28_MurG"/>
    <property type="match status" value="1"/>
</dbReference>
<dbReference type="KEGG" id="hsr:HSBAA_24730"/>
<dbReference type="GO" id="GO:0050511">
    <property type="term" value="F:undecaprenyldiphospho-muramoylpentapeptide beta-N-acetylglucosaminyltransferase activity"/>
    <property type="evidence" value="ECO:0007669"/>
    <property type="project" value="TreeGrafter"/>
</dbReference>
<sequence length="158" mass="17113">MTTNVRRRVLIMAGGTGGHVFPALSLAKALQAQRVNVEWLGSPRGIENRLVPEAGIPLHTIAISGLRGNGMAGWLKAPLNLSRAILQARAVIREFRPQVVVGRAASLVAPAGWLHGCQAFLWLFMSRMPLQGSLIAFYPGWPSVPMLPSQKHLGRGPR</sequence>
<evidence type="ECO:0000313" key="4">
    <source>
        <dbReference type="EMBL" id="BBI61167.1"/>
    </source>
</evidence>
<accession>A0A455U6K7</accession>
<name>A0A455U6K7_9GAMM</name>
<dbReference type="AlphaFoldDB" id="A0A455U6K7"/>